<evidence type="ECO:0008006" key="3">
    <source>
        <dbReference type="Google" id="ProtNLM"/>
    </source>
</evidence>
<feature type="compositionally biased region" description="Basic residues" evidence="1">
    <location>
        <begin position="64"/>
        <end position="73"/>
    </location>
</feature>
<accession>A0A8D8RI55</accession>
<sequence>MSLFKLIETKNNKIVKYKDQIFNFSGTLNTRGNHTLWICTIDGCRAYIKLNNDCKQITEENLKHSHSNSKRRIGQSSTSSSSGSSLPASPNLSRLSSWDSSTTTASPGTGQDEDLNASAETVIAAPKFITEELLPDNHSILSMGTPASDTSANTINVATGSSTFSETPLIHNNVNVAR</sequence>
<dbReference type="AlphaFoldDB" id="A0A8D8RI55"/>
<evidence type="ECO:0000256" key="1">
    <source>
        <dbReference type="SAM" id="MobiDB-lite"/>
    </source>
</evidence>
<reference evidence="2" key="1">
    <citation type="submission" date="2021-05" db="EMBL/GenBank/DDBJ databases">
        <authorList>
            <person name="Alioto T."/>
            <person name="Alioto T."/>
            <person name="Gomez Garrido J."/>
        </authorList>
    </citation>
    <scope>NUCLEOTIDE SEQUENCE</scope>
</reference>
<name>A0A8D8RI55_9HEMI</name>
<feature type="compositionally biased region" description="Low complexity" evidence="1">
    <location>
        <begin position="76"/>
        <end position="93"/>
    </location>
</feature>
<proteinExistence type="predicted"/>
<organism evidence="2">
    <name type="scientific">Cacopsylla melanoneura</name>
    <dbReference type="NCBI Taxonomy" id="428564"/>
    <lineage>
        <taxon>Eukaryota</taxon>
        <taxon>Metazoa</taxon>
        <taxon>Ecdysozoa</taxon>
        <taxon>Arthropoda</taxon>
        <taxon>Hexapoda</taxon>
        <taxon>Insecta</taxon>
        <taxon>Pterygota</taxon>
        <taxon>Neoptera</taxon>
        <taxon>Paraneoptera</taxon>
        <taxon>Hemiptera</taxon>
        <taxon>Sternorrhyncha</taxon>
        <taxon>Psylloidea</taxon>
        <taxon>Psyllidae</taxon>
        <taxon>Psyllinae</taxon>
        <taxon>Cacopsylla</taxon>
    </lineage>
</organism>
<evidence type="ECO:0000313" key="2">
    <source>
        <dbReference type="EMBL" id="CAG6651505.1"/>
    </source>
</evidence>
<dbReference type="EMBL" id="HBUF01167906">
    <property type="protein sequence ID" value="CAG6651505.1"/>
    <property type="molecule type" value="Transcribed_RNA"/>
</dbReference>
<feature type="compositionally biased region" description="Polar residues" evidence="1">
    <location>
        <begin position="94"/>
        <end position="109"/>
    </location>
</feature>
<feature type="region of interest" description="Disordered" evidence="1">
    <location>
        <begin position="62"/>
        <end position="114"/>
    </location>
</feature>
<protein>
    <recommendedName>
        <fullName evidence="3">FLYWCH-type domain-containing protein</fullName>
    </recommendedName>
</protein>